<organism evidence="2 3">
    <name type="scientific">Croceicoccus marinus</name>
    <dbReference type="NCBI Taxonomy" id="450378"/>
    <lineage>
        <taxon>Bacteria</taxon>
        <taxon>Pseudomonadati</taxon>
        <taxon>Pseudomonadota</taxon>
        <taxon>Alphaproteobacteria</taxon>
        <taxon>Sphingomonadales</taxon>
        <taxon>Erythrobacteraceae</taxon>
        <taxon>Croceicoccus</taxon>
    </lineage>
</organism>
<gene>
    <name evidence="2" type="ORF">A9D14_05700</name>
</gene>
<dbReference type="Proteomes" id="UP000195807">
    <property type="component" value="Chromosome"/>
</dbReference>
<accession>A0A1Z1FAL7</accession>
<protein>
    <submittedName>
        <fullName evidence="2">Uncharacterized protein</fullName>
    </submittedName>
</protein>
<evidence type="ECO:0000313" key="2">
    <source>
        <dbReference type="EMBL" id="ARU15766.1"/>
    </source>
</evidence>
<name>A0A1Z1FAL7_9SPHN</name>
<dbReference type="AlphaFoldDB" id="A0A1Z1FAL7"/>
<feature type="region of interest" description="Disordered" evidence="1">
    <location>
        <begin position="1"/>
        <end position="21"/>
    </location>
</feature>
<evidence type="ECO:0000313" key="3">
    <source>
        <dbReference type="Proteomes" id="UP000195807"/>
    </source>
</evidence>
<feature type="compositionally biased region" description="Polar residues" evidence="1">
    <location>
        <begin position="12"/>
        <end position="21"/>
    </location>
</feature>
<dbReference type="STRING" id="450378.GCA_001661675_01140"/>
<dbReference type="KEGG" id="cman:A9D14_05700"/>
<dbReference type="RefSeq" id="WP_066843824.1">
    <property type="nucleotide sequence ID" value="NZ_CP019602.1"/>
</dbReference>
<evidence type="ECO:0000256" key="1">
    <source>
        <dbReference type="SAM" id="MobiDB-lite"/>
    </source>
</evidence>
<dbReference type="EMBL" id="CP019602">
    <property type="protein sequence ID" value="ARU15766.1"/>
    <property type="molecule type" value="Genomic_DNA"/>
</dbReference>
<keyword evidence="3" id="KW-1185">Reference proteome</keyword>
<proteinExistence type="predicted"/>
<reference evidence="2 3" key="1">
    <citation type="submission" date="2017-01" db="EMBL/GenBank/DDBJ databases">
        <title>Complete genome sequence of esterase-producing bacterium Croceicoccus marinus E4A9.</title>
        <authorList>
            <person name="Wu Y.-H."/>
            <person name="Cheng H."/>
            <person name="Xu L."/>
            <person name="Huo Y.-Y."/>
            <person name="Wang C.-S."/>
            <person name="Xu X.-W."/>
        </authorList>
    </citation>
    <scope>NUCLEOTIDE SEQUENCE [LARGE SCALE GENOMIC DNA]</scope>
    <source>
        <strain evidence="2 3">E4A9</strain>
    </source>
</reference>
<sequence length="90" mass="9863">MRVLTLEGVGQNEPSVPLQNTRGYGRVPIHAVVEGDATFSLSGREGPQDEWQPLLQDVSADTIGTVPFHPFLQFRVTSGTGRVTLWISED</sequence>